<comment type="catalytic activity">
    <reaction evidence="7 8">
        <text>shikimate + NADP(+) = 3-dehydroshikimate + NADPH + H(+)</text>
        <dbReference type="Rhea" id="RHEA:17737"/>
        <dbReference type="ChEBI" id="CHEBI:15378"/>
        <dbReference type="ChEBI" id="CHEBI:16630"/>
        <dbReference type="ChEBI" id="CHEBI:36208"/>
        <dbReference type="ChEBI" id="CHEBI:57783"/>
        <dbReference type="ChEBI" id="CHEBI:58349"/>
        <dbReference type="EC" id="1.1.1.25"/>
    </reaction>
</comment>
<dbReference type="RefSeq" id="WP_080626489.1">
    <property type="nucleotide sequence ID" value="NZ_CP012839.1"/>
</dbReference>
<dbReference type="Gene3D" id="3.40.50.10860">
    <property type="entry name" value="Leucine Dehydrogenase, chain A, domain 1"/>
    <property type="match status" value="1"/>
</dbReference>
<feature type="binding site" evidence="8">
    <location>
        <position position="213"/>
    </location>
    <ligand>
        <name>NADP(+)</name>
        <dbReference type="ChEBI" id="CHEBI:58349"/>
    </ligand>
</feature>
<keyword evidence="13" id="KW-1185">Reference proteome</keyword>
<dbReference type="EC" id="1.1.1.25" evidence="2 8"/>
<feature type="binding site" evidence="8">
    <location>
        <position position="102"/>
    </location>
    <ligand>
        <name>shikimate</name>
        <dbReference type="ChEBI" id="CHEBI:36208"/>
    </ligand>
</feature>
<dbReference type="GO" id="GO:0008652">
    <property type="term" value="P:amino acid biosynthetic process"/>
    <property type="evidence" value="ECO:0007669"/>
    <property type="project" value="UniProtKB-KW"/>
</dbReference>
<dbReference type="GO" id="GO:0009073">
    <property type="term" value="P:aromatic amino acid family biosynthetic process"/>
    <property type="evidence" value="ECO:0007669"/>
    <property type="project" value="UniProtKB-KW"/>
</dbReference>
<dbReference type="NCBIfam" id="TIGR00507">
    <property type="entry name" value="aroE"/>
    <property type="match status" value="1"/>
</dbReference>
<dbReference type="HAMAP" id="MF_00222">
    <property type="entry name" value="Shikimate_DH_AroE"/>
    <property type="match status" value="1"/>
</dbReference>
<evidence type="ECO:0000256" key="4">
    <source>
        <dbReference type="ARBA" id="ARBA00022857"/>
    </source>
</evidence>
<proteinExistence type="inferred from homology"/>
<feature type="domain" description="Shikimate dehydrogenase substrate binding N-terminal" evidence="10">
    <location>
        <begin position="6"/>
        <end position="89"/>
    </location>
</feature>
<comment type="function">
    <text evidence="8">Involved in the biosynthesis of the chorismate, which leads to the biosynthesis of aromatic amino acids. Catalyzes the reversible NADPH linked reduction of 3-dehydroshikimate (DHSA) to yield shikimate (SA).</text>
</comment>
<evidence type="ECO:0000313" key="12">
    <source>
        <dbReference type="EMBL" id="ARC53235.1"/>
    </source>
</evidence>
<comment type="similarity">
    <text evidence="8">Belongs to the shikimate dehydrogenase family.</text>
</comment>
<dbReference type="NCBIfam" id="NF001310">
    <property type="entry name" value="PRK00258.1-2"/>
    <property type="match status" value="1"/>
</dbReference>
<evidence type="ECO:0000259" key="11">
    <source>
        <dbReference type="Pfam" id="PF18317"/>
    </source>
</evidence>
<dbReference type="InterPro" id="IPR046346">
    <property type="entry name" value="Aminoacid_DH-like_N_sf"/>
</dbReference>
<comment type="pathway">
    <text evidence="1 8">Metabolic intermediate biosynthesis; chorismate biosynthesis; chorismate from D-erythrose 4-phosphate and phosphoenolpyruvate: step 4/7.</text>
</comment>
<comment type="caution">
    <text evidence="8">Lacks conserved residue(s) required for the propagation of feature annotation.</text>
</comment>
<keyword evidence="3 8" id="KW-0028">Amino-acid biosynthesis</keyword>
<feature type="binding site" evidence="8">
    <location>
        <position position="62"/>
    </location>
    <ligand>
        <name>shikimate</name>
        <dbReference type="ChEBI" id="CHEBI:36208"/>
    </ligand>
</feature>
<dbReference type="GO" id="GO:0005829">
    <property type="term" value="C:cytosol"/>
    <property type="evidence" value="ECO:0007669"/>
    <property type="project" value="TreeGrafter"/>
</dbReference>
<dbReference type="EMBL" id="CP012839">
    <property type="protein sequence ID" value="ARC53235.1"/>
    <property type="molecule type" value="Genomic_DNA"/>
</dbReference>
<dbReference type="GO" id="GO:0004764">
    <property type="term" value="F:shikimate 3-dehydrogenase (NADP+) activity"/>
    <property type="evidence" value="ECO:0007669"/>
    <property type="project" value="UniProtKB-UniRule"/>
</dbReference>
<evidence type="ECO:0000256" key="3">
    <source>
        <dbReference type="ARBA" id="ARBA00022605"/>
    </source>
</evidence>
<dbReference type="GO" id="GO:0009423">
    <property type="term" value="P:chorismate biosynthetic process"/>
    <property type="evidence" value="ECO:0007669"/>
    <property type="project" value="UniProtKB-UniRule"/>
</dbReference>
<organism evidence="12 13">
    <name type="scientific">Candidatus Riesia pediculischaeffi</name>
    <dbReference type="NCBI Taxonomy" id="428411"/>
    <lineage>
        <taxon>Bacteria</taxon>
        <taxon>Pseudomonadati</taxon>
        <taxon>Pseudomonadota</taxon>
        <taxon>Gammaproteobacteria</taxon>
        <taxon>Enterobacterales</taxon>
        <taxon>Enterobacteriaceae</taxon>
        <taxon>Candidatus Riesia</taxon>
    </lineage>
</organism>
<protein>
    <recommendedName>
        <fullName evidence="2 8">Shikimate dehydrogenase (NADP(+))</fullName>
        <shortName evidence="8">SDH</shortName>
        <ecNumber evidence="2 8">1.1.1.25</ecNumber>
    </recommendedName>
</protein>
<comment type="subunit">
    <text evidence="8">Homodimer.</text>
</comment>
<feature type="domain" description="SDH C-terminal" evidence="11">
    <location>
        <begin position="238"/>
        <end position="262"/>
    </location>
</feature>
<dbReference type="InterPro" id="IPR022893">
    <property type="entry name" value="Shikimate_DH_fam"/>
</dbReference>
<dbReference type="Pfam" id="PF18317">
    <property type="entry name" value="SDH_C"/>
    <property type="match status" value="1"/>
</dbReference>
<feature type="binding site" evidence="8">
    <location>
        <position position="245"/>
    </location>
    <ligand>
        <name>shikimate</name>
        <dbReference type="ChEBI" id="CHEBI:36208"/>
    </ligand>
</feature>
<dbReference type="CDD" id="cd01065">
    <property type="entry name" value="NAD_bind_Shikimate_DH"/>
    <property type="match status" value="1"/>
</dbReference>
<dbReference type="InterPro" id="IPR013708">
    <property type="entry name" value="Shikimate_DH-bd_N"/>
</dbReference>
<dbReference type="Pfam" id="PF08501">
    <property type="entry name" value="Shikimate_dh_N"/>
    <property type="match status" value="1"/>
</dbReference>
<evidence type="ECO:0000256" key="7">
    <source>
        <dbReference type="ARBA" id="ARBA00049442"/>
    </source>
</evidence>
<dbReference type="Proteomes" id="UP000242793">
    <property type="component" value="Chromosome"/>
</dbReference>
<sequence>MNKFAIFGNPISHSRSPEIYRLFAKQFGIRIEYQKELVSASQLKKKIYYFFYSKNGKGLNITTPFKKHAYRIVHKLTNRAKDCKSINVIKREEKILFGDNTDGIGITMDIETFLLQRKKTNILMIGAGDAARSAIVSLLRYPVEITLVNRTYDRSKKMTCYFQHTGKISCKKLEQINSSRYDLIINATSSGIFGKTPKISSKIFENPVFCYDMFYRSSEDTPFIQLVRRHGISQYSDGMGMLIWQAAFSFKFWTGKMPNVQPLLKIFKK</sequence>
<feature type="binding site" evidence="8">
    <location>
        <position position="215"/>
    </location>
    <ligand>
        <name>shikimate</name>
        <dbReference type="ChEBI" id="CHEBI:36208"/>
    </ligand>
</feature>
<feature type="active site" description="Proton acceptor" evidence="8">
    <location>
        <position position="66"/>
    </location>
</feature>
<feature type="domain" description="Quinate/shikimate 5-dehydrogenase/glutamyl-tRNA reductase" evidence="9">
    <location>
        <begin position="117"/>
        <end position="190"/>
    </location>
</feature>
<dbReference type="InterPro" id="IPR006151">
    <property type="entry name" value="Shikm_DH/Glu-tRNA_Rdtase"/>
</dbReference>
<dbReference type="InterPro" id="IPR011342">
    <property type="entry name" value="Shikimate_DH"/>
</dbReference>
<evidence type="ECO:0000313" key="13">
    <source>
        <dbReference type="Proteomes" id="UP000242793"/>
    </source>
</evidence>
<dbReference type="SUPFAM" id="SSF51735">
    <property type="entry name" value="NAD(P)-binding Rossmann-fold domains"/>
    <property type="match status" value="1"/>
</dbReference>
<dbReference type="Pfam" id="PF01488">
    <property type="entry name" value="Shikimate_DH"/>
    <property type="match status" value="1"/>
</dbReference>
<dbReference type="Gene3D" id="3.40.50.720">
    <property type="entry name" value="NAD(P)-binding Rossmann-like Domain"/>
    <property type="match status" value="1"/>
</dbReference>
<evidence type="ECO:0000256" key="1">
    <source>
        <dbReference type="ARBA" id="ARBA00004871"/>
    </source>
</evidence>
<feature type="binding site" evidence="8">
    <location>
        <begin position="149"/>
        <end position="154"/>
    </location>
    <ligand>
        <name>NADP(+)</name>
        <dbReference type="ChEBI" id="CHEBI:58349"/>
    </ligand>
</feature>
<accession>A0A1V0HK89</accession>
<feature type="binding site" evidence="8">
    <location>
        <position position="238"/>
    </location>
    <ligand>
        <name>NADP(+)</name>
        <dbReference type="ChEBI" id="CHEBI:58349"/>
    </ligand>
</feature>
<dbReference type="SUPFAM" id="SSF53223">
    <property type="entry name" value="Aminoacid dehydrogenase-like, N-terminal domain"/>
    <property type="match status" value="1"/>
</dbReference>
<feature type="binding site" evidence="8">
    <location>
        <begin position="14"/>
        <end position="16"/>
    </location>
    <ligand>
        <name>shikimate</name>
        <dbReference type="ChEBI" id="CHEBI:36208"/>
    </ligand>
</feature>
<dbReference type="InterPro" id="IPR041121">
    <property type="entry name" value="SDH_C"/>
</dbReference>
<dbReference type="PANTHER" id="PTHR21089:SF1">
    <property type="entry name" value="BIFUNCTIONAL 3-DEHYDROQUINATE DEHYDRATASE_SHIKIMATE DEHYDROGENASE, CHLOROPLASTIC"/>
    <property type="match status" value="1"/>
</dbReference>
<keyword evidence="4 8" id="KW-0521">NADP</keyword>
<name>A0A1V0HK89_9ENTR</name>
<keyword evidence="5 8" id="KW-0560">Oxidoreductase</keyword>
<evidence type="ECO:0000256" key="8">
    <source>
        <dbReference type="HAMAP-Rule" id="MF_00222"/>
    </source>
</evidence>
<evidence type="ECO:0000256" key="2">
    <source>
        <dbReference type="ARBA" id="ARBA00012962"/>
    </source>
</evidence>
<dbReference type="InterPro" id="IPR036291">
    <property type="entry name" value="NAD(P)-bd_dom_sf"/>
</dbReference>
<keyword evidence="6 8" id="KW-0057">Aromatic amino acid biosynthesis</keyword>
<dbReference type="GO" id="GO:0019632">
    <property type="term" value="P:shikimate metabolic process"/>
    <property type="evidence" value="ECO:0007669"/>
    <property type="project" value="InterPro"/>
</dbReference>
<evidence type="ECO:0000259" key="10">
    <source>
        <dbReference type="Pfam" id="PF08501"/>
    </source>
</evidence>
<reference evidence="12 13" key="1">
    <citation type="submission" date="2015-10" db="EMBL/GenBank/DDBJ databases">
        <title>Survey of human and primate louse endosymbionts.</title>
        <authorList>
            <person name="Boyd B.M."/>
        </authorList>
    </citation>
    <scope>NUCLEOTIDE SEQUENCE [LARGE SCALE GENOMIC DNA]</scope>
    <source>
        <strain evidence="12 13">PTSK</strain>
    </source>
</reference>
<evidence type="ECO:0000259" key="9">
    <source>
        <dbReference type="Pfam" id="PF01488"/>
    </source>
</evidence>
<gene>
    <name evidence="8" type="primary">aroE</name>
    <name evidence="12" type="ORF">AOQ87_00795</name>
</gene>
<dbReference type="STRING" id="428411.AOQ87_00795"/>
<evidence type="ECO:0000256" key="5">
    <source>
        <dbReference type="ARBA" id="ARBA00023002"/>
    </source>
</evidence>
<dbReference type="KEGG" id="rped:AOQ87_00795"/>
<dbReference type="GO" id="GO:0050661">
    <property type="term" value="F:NADP binding"/>
    <property type="evidence" value="ECO:0007669"/>
    <property type="project" value="InterPro"/>
</dbReference>
<dbReference type="AlphaFoldDB" id="A0A1V0HK89"/>
<evidence type="ECO:0000256" key="6">
    <source>
        <dbReference type="ARBA" id="ARBA00023141"/>
    </source>
</evidence>
<feature type="binding site" evidence="8">
    <location>
        <position position="87"/>
    </location>
    <ligand>
        <name>shikimate</name>
        <dbReference type="ChEBI" id="CHEBI:36208"/>
    </ligand>
</feature>
<dbReference type="PANTHER" id="PTHR21089">
    <property type="entry name" value="SHIKIMATE DEHYDROGENASE"/>
    <property type="match status" value="1"/>
</dbReference>
<dbReference type="UniPathway" id="UPA00053">
    <property type="reaction ID" value="UER00087"/>
</dbReference>